<reference evidence="2" key="1">
    <citation type="submission" date="2021-01" db="EMBL/GenBank/DDBJ databases">
        <title>Genome public.</title>
        <authorList>
            <person name="Liu C."/>
            <person name="Sun Q."/>
        </authorList>
    </citation>
    <scope>NUCLEOTIDE SEQUENCE</scope>
    <source>
        <strain evidence="2">M6</strain>
    </source>
</reference>
<evidence type="ECO:0000313" key="3">
    <source>
        <dbReference type="Proteomes" id="UP000633365"/>
    </source>
</evidence>
<name>A0A934WRN6_9FIRM</name>
<dbReference type="RefSeq" id="WP_201427416.1">
    <property type="nucleotide sequence ID" value="NZ_JAEQMG010000064.1"/>
</dbReference>
<feature type="non-terminal residue" evidence="2">
    <location>
        <position position="79"/>
    </location>
</feature>
<keyword evidence="1" id="KW-0472">Membrane</keyword>
<evidence type="ECO:0000256" key="1">
    <source>
        <dbReference type="SAM" id="Phobius"/>
    </source>
</evidence>
<feature type="transmembrane region" description="Helical" evidence="1">
    <location>
        <begin position="18"/>
        <end position="38"/>
    </location>
</feature>
<dbReference type="EMBL" id="JAEQMG010000064">
    <property type="protein sequence ID" value="MBK6088520.1"/>
    <property type="molecule type" value="Genomic_DNA"/>
</dbReference>
<protein>
    <submittedName>
        <fullName evidence="2">Uncharacterized protein</fullName>
    </submittedName>
</protein>
<dbReference type="AlphaFoldDB" id="A0A934WRN6"/>
<keyword evidence="1" id="KW-0812">Transmembrane</keyword>
<organism evidence="2 3">
    <name type="scientific">Ruminococcus difficilis</name>
    <dbReference type="NCBI Taxonomy" id="2763069"/>
    <lineage>
        <taxon>Bacteria</taxon>
        <taxon>Bacillati</taxon>
        <taxon>Bacillota</taxon>
        <taxon>Clostridia</taxon>
        <taxon>Eubacteriales</taxon>
        <taxon>Oscillospiraceae</taxon>
        <taxon>Ruminococcus</taxon>
    </lineage>
</organism>
<comment type="caution">
    <text evidence="2">The sequence shown here is derived from an EMBL/GenBank/DDBJ whole genome shotgun (WGS) entry which is preliminary data.</text>
</comment>
<evidence type="ECO:0000313" key="2">
    <source>
        <dbReference type="EMBL" id="MBK6088520.1"/>
    </source>
</evidence>
<sequence length="79" mass="7883">MKFPNAAKGVKKIFNAEIISLIAALVGGAGLVMSLIGASKETNESVGTTLLAVSGALLIVSGIALLVAGIMNIIGFIQA</sequence>
<feature type="transmembrane region" description="Helical" evidence="1">
    <location>
        <begin position="50"/>
        <end position="77"/>
    </location>
</feature>
<proteinExistence type="predicted"/>
<keyword evidence="3" id="KW-1185">Reference proteome</keyword>
<gene>
    <name evidence="2" type="ORF">JKK62_07620</name>
</gene>
<dbReference type="Proteomes" id="UP000633365">
    <property type="component" value="Unassembled WGS sequence"/>
</dbReference>
<accession>A0A934WRN6</accession>
<keyword evidence="1" id="KW-1133">Transmembrane helix</keyword>
<dbReference type="PRINTS" id="PR01077">
    <property type="entry name" value="CLAUDIN"/>
</dbReference>